<organism evidence="11 12">
    <name type="scientific">Persicitalea jodogahamensis</name>
    <dbReference type="NCBI Taxonomy" id="402147"/>
    <lineage>
        <taxon>Bacteria</taxon>
        <taxon>Pseudomonadati</taxon>
        <taxon>Bacteroidota</taxon>
        <taxon>Cytophagia</taxon>
        <taxon>Cytophagales</taxon>
        <taxon>Spirosomataceae</taxon>
        <taxon>Persicitalea</taxon>
    </lineage>
</organism>
<dbReference type="InterPro" id="IPR005790">
    <property type="entry name" value="DNA_polIII_delta"/>
</dbReference>
<dbReference type="Gene3D" id="1.20.272.10">
    <property type="match status" value="1"/>
</dbReference>
<evidence type="ECO:0000256" key="5">
    <source>
        <dbReference type="ARBA" id="ARBA00022705"/>
    </source>
</evidence>
<dbReference type="EC" id="2.7.7.7" evidence="1"/>
<evidence type="ECO:0000256" key="2">
    <source>
        <dbReference type="ARBA" id="ARBA00017703"/>
    </source>
</evidence>
<accession>A0A8J3DAF0</accession>
<keyword evidence="3" id="KW-0808">Transferase</keyword>
<evidence type="ECO:0000256" key="1">
    <source>
        <dbReference type="ARBA" id="ARBA00012417"/>
    </source>
</evidence>
<keyword evidence="12" id="KW-1185">Reference proteome</keyword>
<dbReference type="SUPFAM" id="SSF48019">
    <property type="entry name" value="post-AAA+ oligomerization domain-like"/>
    <property type="match status" value="1"/>
</dbReference>
<evidence type="ECO:0000256" key="3">
    <source>
        <dbReference type="ARBA" id="ARBA00022679"/>
    </source>
</evidence>
<dbReference type="GO" id="GO:0009360">
    <property type="term" value="C:DNA polymerase III complex"/>
    <property type="evidence" value="ECO:0007669"/>
    <property type="project" value="InterPro"/>
</dbReference>
<dbReference type="RefSeq" id="WP_189566809.1">
    <property type="nucleotide sequence ID" value="NZ_BMXF01000004.1"/>
</dbReference>
<dbReference type="EMBL" id="BMXF01000004">
    <property type="protein sequence ID" value="GHB82128.1"/>
    <property type="molecule type" value="Genomic_DNA"/>
</dbReference>
<keyword evidence="5" id="KW-0235">DNA replication</keyword>
<reference evidence="11 12" key="1">
    <citation type="journal article" date="2014" name="Int. J. Syst. Evol. Microbiol.">
        <title>Complete genome sequence of Corynebacterium casei LMG S-19264T (=DSM 44701T), isolated from a smear-ripened cheese.</title>
        <authorList>
            <consortium name="US DOE Joint Genome Institute (JGI-PGF)"/>
            <person name="Walter F."/>
            <person name="Albersmeier A."/>
            <person name="Kalinowski J."/>
            <person name="Ruckert C."/>
        </authorList>
    </citation>
    <scope>NUCLEOTIDE SEQUENCE [LARGE SCALE GENOMIC DNA]</scope>
    <source>
        <strain evidence="11 12">KCTC 12866</strain>
    </source>
</reference>
<dbReference type="Gene3D" id="1.10.8.60">
    <property type="match status" value="1"/>
</dbReference>
<comment type="similarity">
    <text evidence="7">Belongs to the DNA polymerase HolA subunit family.</text>
</comment>
<protein>
    <recommendedName>
        <fullName evidence="2">DNA polymerase III subunit delta</fullName>
        <ecNumber evidence="1">2.7.7.7</ecNumber>
    </recommendedName>
</protein>
<proteinExistence type="inferred from homology"/>
<dbReference type="Proteomes" id="UP000598271">
    <property type="component" value="Unassembled WGS sequence"/>
</dbReference>
<evidence type="ECO:0000256" key="8">
    <source>
        <dbReference type="ARBA" id="ARBA00049244"/>
    </source>
</evidence>
<comment type="catalytic activity">
    <reaction evidence="8">
        <text>DNA(n) + a 2'-deoxyribonucleoside 5'-triphosphate = DNA(n+1) + diphosphate</text>
        <dbReference type="Rhea" id="RHEA:22508"/>
        <dbReference type="Rhea" id="RHEA-COMP:17339"/>
        <dbReference type="Rhea" id="RHEA-COMP:17340"/>
        <dbReference type="ChEBI" id="CHEBI:33019"/>
        <dbReference type="ChEBI" id="CHEBI:61560"/>
        <dbReference type="ChEBI" id="CHEBI:173112"/>
        <dbReference type="EC" id="2.7.7.7"/>
    </reaction>
</comment>
<dbReference type="NCBIfam" id="TIGR01128">
    <property type="entry name" value="holA"/>
    <property type="match status" value="1"/>
</dbReference>
<dbReference type="GO" id="GO:0006261">
    <property type="term" value="P:DNA-templated DNA replication"/>
    <property type="evidence" value="ECO:0007669"/>
    <property type="project" value="TreeGrafter"/>
</dbReference>
<evidence type="ECO:0000259" key="10">
    <source>
        <dbReference type="Pfam" id="PF21694"/>
    </source>
</evidence>
<dbReference type="SUPFAM" id="SSF52540">
    <property type="entry name" value="P-loop containing nucleoside triphosphate hydrolases"/>
    <property type="match status" value="1"/>
</dbReference>
<evidence type="ECO:0000313" key="12">
    <source>
        <dbReference type="Proteomes" id="UP000598271"/>
    </source>
</evidence>
<evidence type="ECO:0000313" key="11">
    <source>
        <dbReference type="EMBL" id="GHB82128.1"/>
    </source>
</evidence>
<dbReference type="AlphaFoldDB" id="A0A8J3DAF0"/>
<dbReference type="InterPro" id="IPR027417">
    <property type="entry name" value="P-loop_NTPase"/>
</dbReference>
<evidence type="ECO:0000256" key="6">
    <source>
        <dbReference type="ARBA" id="ARBA00022932"/>
    </source>
</evidence>
<dbReference type="InterPro" id="IPR048466">
    <property type="entry name" value="DNA_pol3_delta-like_C"/>
</dbReference>
<dbReference type="PANTHER" id="PTHR34388:SF1">
    <property type="entry name" value="DNA POLYMERASE III SUBUNIT DELTA"/>
    <property type="match status" value="1"/>
</dbReference>
<dbReference type="GO" id="GO:0003677">
    <property type="term" value="F:DNA binding"/>
    <property type="evidence" value="ECO:0007669"/>
    <property type="project" value="InterPro"/>
</dbReference>
<evidence type="ECO:0000256" key="7">
    <source>
        <dbReference type="ARBA" id="ARBA00034754"/>
    </source>
</evidence>
<dbReference type="Gene3D" id="3.40.50.300">
    <property type="entry name" value="P-loop containing nucleotide triphosphate hydrolases"/>
    <property type="match status" value="1"/>
</dbReference>
<dbReference type="InterPro" id="IPR010372">
    <property type="entry name" value="DNA_pol3_delta_N"/>
</dbReference>
<feature type="domain" description="DNA polymerase III delta subunit-like C-terminal" evidence="10">
    <location>
        <begin position="214"/>
        <end position="318"/>
    </location>
</feature>
<dbReference type="GO" id="GO:0003887">
    <property type="term" value="F:DNA-directed DNA polymerase activity"/>
    <property type="evidence" value="ECO:0007669"/>
    <property type="project" value="UniProtKB-KW"/>
</dbReference>
<dbReference type="Pfam" id="PF21694">
    <property type="entry name" value="DNA_pol3_delta_C"/>
    <property type="match status" value="1"/>
</dbReference>
<dbReference type="Pfam" id="PF06144">
    <property type="entry name" value="DNA_pol3_delta"/>
    <property type="match status" value="1"/>
</dbReference>
<gene>
    <name evidence="11" type="primary">holA</name>
    <name evidence="11" type="ORF">GCM10007390_41520</name>
</gene>
<name>A0A8J3DAF0_9BACT</name>
<sequence length="339" mass="38155">MAQTPESVLKEIRAKQFKPVYFLYGDEPYYIDLIAEELEKRVVPAAEKGFNQFVIYGKDTDMAGALGYAKRYPFMAERQLVWVKDAHHLSGIKEKEQLQRLEDYALNPLTSTVLVLCYHDKADERKSFIKACGKSGAVVHSKRLYDNKLPEWVRNYCHAQGIKISPKAEQMLVTNIGNDLKRIVSEIQKVVINLKAGEGVDADAIERFVGISKEYNVFEFQKALGQRDVLKANNIAHHFAANPKDNPLAPILIILFSFFTKVMLTHAATDRSDGGLASLLGVNPFFVKDYTLAARNYSMGKVAKIIHDLRYADAQMKGVDAGSVDDGELLKQLVFEIIH</sequence>
<keyword evidence="6" id="KW-0239">DNA-directed DNA polymerase</keyword>
<comment type="caution">
    <text evidence="11">The sequence shown here is derived from an EMBL/GenBank/DDBJ whole genome shotgun (WGS) entry which is preliminary data.</text>
</comment>
<evidence type="ECO:0000259" key="9">
    <source>
        <dbReference type="Pfam" id="PF06144"/>
    </source>
</evidence>
<evidence type="ECO:0000256" key="4">
    <source>
        <dbReference type="ARBA" id="ARBA00022695"/>
    </source>
</evidence>
<dbReference type="InterPro" id="IPR008921">
    <property type="entry name" value="DNA_pol3_clamp-load_cplx_C"/>
</dbReference>
<feature type="domain" description="DNA polymerase III delta N-terminal" evidence="9">
    <location>
        <begin position="21"/>
        <end position="140"/>
    </location>
</feature>
<dbReference type="PANTHER" id="PTHR34388">
    <property type="entry name" value="DNA POLYMERASE III SUBUNIT DELTA"/>
    <property type="match status" value="1"/>
</dbReference>
<keyword evidence="4" id="KW-0548">Nucleotidyltransferase</keyword>